<feature type="binding site" evidence="5">
    <location>
        <position position="140"/>
    </location>
    <ligand>
        <name>S-adenosyl-L-methionine</name>
        <dbReference type="ChEBI" id="CHEBI:59789"/>
    </ligand>
</feature>
<dbReference type="OrthoDB" id="9800643at2"/>
<dbReference type="PANTHER" id="PTHR18895:SF74">
    <property type="entry name" value="MTRF1L RELEASE FACTOR GLUTAMINE METHYLTRANSFERASE"/>
    <property type="match status" value="1"/>
</dbReference>
<comment type="similarity">
    <text evidence="5">Belongs to the protein N5-glutamine methyltransferase family. PrmC subfamily.</text>
</comment>
<keyword evidence="3 5" id="KW-0949">S-adenosyl-L-methionine</keyword>
<comment type="caution">
    <text evidence="5">Lacks conserved residue(s) required for the propagation of feature annotation.</text>
</comment>
<dbReference type="NCBIfam" id="TIGR03534">
    <property type="entry name" value="RF_mod_PrmC"/>
    <property type="match status" value="1"/>
</dbReference>
<reference evidence="8 9" key="1">
    <citation type="submission" date="2019-08" db="EMBL/GenBank/DDBJ databases">
        <authorList>
            <person name="Lei W."/>
        </authorList>
    </citation>
    <scope>NUCLEOTIDE SEQUENCE [LARGE SCALE GENOMIC DNA]</scope>
    <source>
        <strain evidence="8 9">CCUG 66496</strain>
    </source>
</reference>
<dbReference type="GO" id="GO:0032259">
    <property type="term" value="P:methylation"/>
    <property type="evidence" value="ECO:0007669"/>
    <property type="project" value="UniProtKB-KW"/>
</dbReference>
<evidence type="ECO:0000256" key="2">
    <source>
        <dbReference type="ARBA" id="ARBA00022679"/>
    </source>
</evidence>
<evidence type="ECO:0000256" key="1">
    <source>
        <dbReference type="ARBA" id="ARBA00022603"/>
    </source>
</evidence>
<keyword evidence="2 5" id="KW-0808">Transferase</keyword>
<feature type="binding site" evidence="5">
    <location>
        <begin position="117"/>
        <end position="121"/>
    </location>
    <ligand>
        <name>S-adenosyl-L-methionine</name>
        <dbReference type="ChEBI" id="CHEBI:59789"/>
    </ligand>
</feature>
<evidence type="ECO:0000313" key="9">
    <source>
        <dbReference type="Proteomes" id="UP000317430"/>
    </source>
</evidence>
<dbReference type="InterPro" id="IPR029063">
    <property type="entry name" value="SAM-dependent_MTases_sf"/>
</dbReference>
<feature type="domain" description="Methyltransferase small" evidence="6">
    <location>
        <begin position="109"/>
        <end position="200"/>
    </location>
</feature>
<dbReference type="RefSeq" id="WP_146565748.1">
    <property type="nucleotide sequence ID" value="NZ_VOHL01000001.1"/>
</dbReference>
<dbReference type="Pfam" id="PF17827">
    <property type="entry name" value="PrmC_N"/>
    <property type="match status" value="1"/>
</dbReference>
<feature type="binding site" evidence="5">
    <location>
        <position position="181"/>
    </location>
    <ligand>
        <name>S-adenosyl-L-methionine</name>
        <dbReference type="ChEBI" id="CHEBI:59789"/>
    </ligand>
</feature>
<evidence type="ECO:0000259" key="6">
    <source>
        <dbReference type="Pfam" id="PF05175"/>
    </source>
</evidence>
<feature type="domain" description="Release factor glutamine methyltransferase N-terminal" evidence="7">
    <location>
        <begin position="11"/>
        <end position="73"/>
    </location>
</feature>
<dbReference type="GO" id="GO:0003676">
    <property type="term" value="F:nucleic acid binding"/>
    <property type="evidence" value="ECO:0007669"/>
    <property type="project" value="InterPro"/>
</dbReference>
<evidence type="ECO:0000259" key="7">
    <source>
        <dbReference type="Pfam" id="PF17827"/>
    </source>
</evidence>
<accession>A0A5C5SFY1</accession>
<feature type="binding site" evidence="5">
    <location>
        <begin position="181"/>
        <end position="184"/>
    </location>
    <ligand>
        <name>substrate</name>
    </ligand>
</feature>
<comment type="catalytic activity">
    <reaction evidence="4 5">
        <text>L-glutaminyl-[peptide chain release factor] + S-adenosyl-L-methionine = N(5)-methyl-L-glutaminyl-[peptide chain release factor] + S-adenosyl-L-homocysteine + H(+)</text>
        <dbReference type="Rhea" id="RHEA:42896"/>
        <dbReference type="Rhea" id="RHEA-COMP:10271"/>
        <dbReference type="Rhea" id="RHEA-COMP:10272"/>
        <dbReference type="ChEBI" id="CHEBI:15378"/>
        <dbReference type="ChEBI" id="CHEBI:30011"/>
        <dbReference type="ChEBI" id="CHEBI:57856"/>
        <dbReference type="ChEBI" id="CHEBI:59789"/>
        <dbReference type="ChEBI" id="CHEBI:61891"/>
        <dbReference type="EC" id="2.1.1.297"/>
    </reaction>
</comment>
<comment type="function">
    <text evidence="5">Methylates the class 1 translation termination release factors RF1/PrfA and RF2/PrfB on the glutamine residue of the universally conserved GGQ motif.</text>
</comment>
<dbReference type="EC" id="2.1.1.297" evidence="5"/>
<dbReference type="EMBL" id="VOHL01000001">
    <property type="protein sequence ID" value="TWS98811.1"/>
    <property type="molecule type" value="Genomic_DNA"/>
</dbReference>
<dbReference type="GO" id="GO:0102559">
    <property type="term" value="F:peptide chain release factor N(5)-glutamine methyltransferase activity"/>
    <property type="evidence" value="ECO:0007669"/>
    <property type="project" value="UniProtKB-EC"/>
</dbReference>
<dbReference type="InterPro" id="IPR019874">
    <property type="entry name" value="RF_methyltr_PrmC"/>
</dbReference>
<evidence type="ECO:0000256" key="4">
    <source>
        <dbReference type="ARBA" id="ARBA00048391"/>
    </source>
</evidence>
<dbReference type="Gene3D" id="3.40.50.150">
    <property type="entry name" value="Vaccinia Virus protein VP39"/>
    <property type="match status" value="1"/>
</dbReference>
<dbReference type="PANTHER" id="PTHR18895">
    <property type="entry name" value="HEMK METHYLTRANSFERASE"/>
    <property type="match status" value="1"/>
</dbReference>
<comment type="caution">
    <text evidence="8">The sequence shown here is derived from an EMBL/GenBank/DDBJ whole genome shotgun (WGS) entry which is preliminary data.</text>
</comment>
<dbReference type="AlphaFoldDB" id="A0A5C5SFY1"/>
<protein>
    <recommendedName>
        <fullName evidence="5">Release factor glutamine methyltransferase</fullName>
        <shortName evidence="5">RF MTase</shortName>
        <ecNumber evidence="5">2.1.1.297</ecNumber>
    </recommendedName>
    <alternativeName>
        <fullName evidence="5">N5-glutamine methyltransferase PrmC</fullName>
    </alternativeName>
    <alternativeName>
        <fullName evidence="5">Protein-(glutamine-N5) MTase PrmC</fullName>
    </alternativeName>
    <alternativeName>
        <fullName evidence="5">Protein-glutamine N-methyltransferase PrmC</fullName>
    </alternativeName>
</protein>
<dbReference type="PROSITE" id="PS00092">
    <property type="entry name" value="N6_MTASE"/>
    <property type="match status" value="1"/>
</dbReference>
<dbReference type="InterPro" id="IPR040758">
    <property type="entry name" value="PrmC_N"/>
</dbReference>
<gene>
    <name evidence="5 8" type="primary">prmC</name>
    <name evidence="8" type="ORF">FRX57_00945</name>
</gene>
<sequence length="274" mass="30329">MTYASLFKSYGDQLEQVGEEREALTFVFCQLKGWTYTDFILNQGKVPSQADQELLEKIVCQLKQHVPAQYILGKAHFHGMDLLVDHRVLIPRPETEELVDLILAENPAEHLTVLDVGTGSGAIALSLARYCPNWKVTALDISPAALSLAQENAQQQGLDVTFLQSDMLTGLTKSVDLIVSNPPYIAEEDKDEVGQNVLAAEPHLALFAKENGLALYRQLAKQAPAHLNKEGKIYLEIGYKQGQAVQDLFAQAFPDKQVRVLKDSLGKDRMVVVS</sequence>
<proteinExistence type="inferred from homology"/>
<keyword evidence="9" id="KW-1185">Reference proteome</keyword>
<dbReference type="InterPro" id="IPR050320">
    <property type="entry name" value="N5-glutamine_MTase"/>
</dbReference>
<evidence type="ECO:0000256" key="5">
    <source>
        <dbReference type="HAMAP-Rule" id="MF_02126"/>
    </source>
</evidence>
<dbReference type="InterPro" id="IPR007848">
    <property type="entry name" value="Small_mtfrase_dom"/>
</dbReference>
<dbReference type="HAMAP" id="MF_02126">
    <property type="entry name" value="RF_methyltr_PrmC"/>
    <property type="match status" value="1"/>
</dbReference>
<dbReference type="Pfam" id="PF05175">
    <property type="entry name" value="MTS"/>
    <property type="match status" value="1"/>
</dbReference>
<dbReference type="InterPro" id="IPR002052">
    <property type="entry name" value="DNA_methylase_N6_adenine_CS"/>
</dbReference>
<dbReference type="InterPro" id="IPR004556">
    <property type="entry name" value="HemK-like"/>
</dbReference>
<evidence type="ECO:0000256" key="3">
    <source>
        <dbReference type="ARBA" id="ARBA00022691"/>
    </source>
</evidence>
<dbReference type="CDD" id="cd02440">
    <property type="entry name" value="AdoMet_MTases"/>
    <property type="match status" value="1"/>
</dbReference>
<organism evidence="8 9">
    <name type="scientific">Streptococcus cuniculipharyngis</name>
    <dbReference type="NCBI Taxonomy" id="1562651"/>
    <lineage>
        <taxon>Bacteria</taxon>
        <taxon>Bacillati</taxon>
        <taxon>Bacillota</taxon>
        <taxon>Bacilli</taxon>
        <taxon>Lactobacillales</taxon>
        <taxon>Streptococcaceae</taxon>
        <taxon>Streptococcus</taxon>
    </lineage>
</organism>
<dbReference type="SUPFAM" id="SSF53335">
    <property type="entry name" value="S-adenosyl-L-methionine-dependent methyltransferases"/>
    <property type="match status" value="1"/>
</dbReference>
<dbReference type="NCBIfam" id="TIGR00536">
    <property type="entry name" value="hemK_fam"/>
    <property type="match status" value="1"/>
</dbReference>
<keyword evidence="1 5" id="KW-0489">Methyltransferase</keyword>
<evidence type="ECO:0000313" key="8">
    <source>
        <dbReference type="EMBL" id="TWS98811.1"/>
    </source>
</evidence>
<name>A0A5C5SFY1_9STRE</name>
<dbReference type="Gene3D" id="1.10.8.10">
    <property type="entry name" value="DNA helicase RuvA subunit, C-terminal domain"/>
    <property type="match status" value="1"/>
</dbReference>
<dbReference type="Proteomes" id="UP000317430">
    <property type="component" value="Unassembled WGS sequence"/>
</dbReference>